<organism evidence="2 3">
    <name type="scientific">Uabimicrobium amorphum</name>
    <dbReference type="NCBI Taxonomy" id="2596890"/>
    <lineage>
        <taxon>Bacteria</taxon>
        <taxon>Pseudomonadati</taxon>
        <taxon>Planctomycetota</taxon>
        <taxon>Candidatus Uabimicrobiia</taxon>
        <taxon>Candidatus Uabimicrobiales</taxon>
        <taxon>Candidatus Uabimicrobiaceae</taxon>
        <taxon>Candidatus Uabimicrobium</taxon>
    </lineage>
</organism>
<dbReference type="InterPro" id="IPR004843">
    <property type="entry name" value="Calcineurin-like_PHP"/>
</dbReference>
<dbReference type="RefSeq" id="WP_261343940.1">
    <property type="nucleotide sequence ID" value="NZ_AP019860.1"/>
</dbReference>
<dbReference type="SUPFAM" id="SSF56300">
    <property type="entry name" value="Metallo-dependent phosphatases"/>
    <property type="match status" value="1"/>
</dbReference>
<dbReference type="KEGG" id="uam:UABAM_06263"/>
<name>A0A5S9F6M1_UABAM</name>
<dbReference type="Pfam" id="PF00149">
    <property type="entry name" value="Metallophos"/>
    <property type="match status" value="1"/>
</dbReference>
<proteinExistence type="predicted"/>
<keyword evidence="3" id="KW-1185">Reference proteome</keyword>
<dbReference type="InterPro" id="IPR029052">
    <property type="entry name" value="Metallo-depent_PP-like"/>
</dbReference>
<evidence type="ECO:0000313" key="2">
    <source>
        <dbReference type="EMBL" id="BBM87848.1"/>
    </source>
</evidence>
<dbReference type="CDD" id="cd07379">
    <property type="entry name" value="MPP_239FB"/>
    <property type="match status" value="1"/>
</dbReference>
<evidence type="ECO:0000259" key="1">
    <source>
        <dbReference type="Pfam" id="PF00149"/>
    </source>
</evidence>
<accession>A0A5S9F6M1</accession>
<dbReference type="AlphaFoldDB" id="A0A5S9F6M1"/>
<gene>
    <name evidence="2" type="ORF">UABAM_06263</name>
</gene>
<sequence>MGKIKIVAISDTHNRHPQVEVPDGDILIHAGDITSKGAIRDVRRFNNFLGELPHKHKIVIAGNHDFCFEREPQAAQKELTNCIYLQDSEVVVEGIKFYGSPWQPWFFDWAFNLQRGEEIRRKWELIPHDTNVLITHGPPLGYGDKIVRGDAVGCEDLLNKVVEIKPRYHIFGHIHEDYGISQNEDTTFINASTCTLAYKPTNPPVVFEYILS</sequence>
<dbReference type="EMBL" id="AP019860">
    <property type="protein sequence ID" value="BBM87848.1"/>
    <property type="molecule type" value="Genomic_DNA"/>
</dbReference>
<dbReference type="Proteomes" id="UP000326354">
    <property type="component" value="Chromosome"/>
</dbReference>
<reference evidence="2 3" key="1">
    <citation type="submission" date="2019-08" db="EMBL/GenBank/DDBJ databases">
        <title>Complete genome sequence of Candidatus Uab amorphum.</title>
        <authorList>
            <person name="Shiratori T."/>
            <person name="Suzuki S."/>
            <person name="Kakizawa Y."/>
            <person name="Ishida K."/>
        </authorList>
    </citation>
    <scope>NUCLEOTIDE SEQUENCE [LARGE SCALE GENOMIC DNA]</scope>
    <source>
        <strain evidence="2 3">SRT547</strain>
    </source>
</reference>
<evidence type="ECO:0000313" key="3">
    <source>
        <dbReference type="Proteomes" id="UP000326354"/>
    </source>
</evidence>
<feature type="domain" description="Calcineurin-like phosphoesterase" evidence="1">
    <location>
        <begin position="5"/>
        <end position="176"/>
    </location>
</feature>
<dbReference type="PANTHER" id="PTHR12905">
    <property type="entry name" value="METALLOPHOSPHOESTERASE"/>
    <property type="match status" value="1"/>
</dbReference>
<dbReference type="InterPro" id="IPR051693">
    <property type="entry name" value="UPF0046_metallophosphoest"/>
</dbReference>
<dbReference type="PANTHER" id="PTHR12905:SF0">
    <property type="entry name" value="CALCINEURIN-LIKE PHOSPHOESTERASE DOMAIN-CONTAINING PROTEIN"/>
    <property type="match status" value="1"/>
</dbReference>
<dbReference type="Gene3D" id="3.60.21.10">
    <property type="match status" value="1"/>
</dbReference>
<protein>
    <recommendedName>
        <fullName evidence="1">Calcineurin-like phosphoesterase domain-containing protein</fullName>
    </recommendedName>
</protein>
<dbReference type="GO" id="GO:0016787">
    <property type="term" value="F:hydrolase activity"/>
    <property type="evidence" value="ECO:0007669"/>
    <property type="project" value="InterPro"/>
</dbReference>